<sequence length="125" mass="14640">MANELVYTTVIEELLNTIPELKPLYAENTHLWFDDYLPYVVFGFVVVPTMEELLKYDWQSPVLKRIFDFIEIMMKSKHNDVQTLAAIEIAEWLAYEENPVIRTNAIKLMGRKTLKEMKGRIGSLD</sequence>
<comment type="caution">
    <text evidence="2">The sequence shown here is derived from an EMBL/GenBank/DDBJ whole genome shotgun (WGS) entry which is preliminary data.</text>
</comment>
<keyword evidence="3" id="KW-1185">Reference proteome</keyword>
<reference evidence="2 3" key="1">
    <citation type="submission" date="2024-09" db="EMBL/GenBank/DDBJ databases">
        <authorList>
            <person name="Sun Q."/>
            <person name="Mori K."/>
        </authorList>
    </citation>
    <scope>NUCLEOTIDE SEQUENCE [LARGE SCALE GENOMIC DNA]</scope>
    <source>
        <strain evidence="2 3">TISTR 2452</strain>
    </source>
</reference>
<dbReference type="InterPro" id="IPR056091">
    <property type="entry name" value="DUF7674"/>
</dbReference>
<evidence type="ECO:0000259" key="1">
    <source>
        <dbReference type="Pfam" id="PF24722"/>
    </source>
</evidence>
<proteinExistence type="predicted"/>
<organism evidence="2 3">
    <name type="scientific">Paenibacillus aurantiacus</name>
    <dbReference type="NCBI Taxonomy" id="1936118"/>
    <lineage>
        <taxon>Bacteria</taxon>
        <taxon>Bacillati</taxon>
        <taxon>Bacillota</taxon>
        <taxon>Bacilli</taxon>
        <taxon>Bacillales</taxon>
        <taxon>Paenibacillaceae</taxon>
        <taxon>Paenibacillus</taxon>
    </lineage>
</organism>
<dbReference type="RefSeq" id="WP_377502698.1">
    <property type="nucleotide sequence ID" value="NZ_JBHMDO010000054.1"/>
</dbReference>
<name>A0ABV5L2H7_9BACL</name>
<accession>A0ABV5L2H7</accession>
<protein>
    <recommendedName>
        <fullName evidence="1">DUF7674 domain-containing protein</fullName>
    </recommendedName>
</protein>
<gene>
    <name evidence="2" type="ORF">ACFFSY_33495</name>
</gene>
<dbReference type="Proteomes" id="UP001589747">
    <property type="component" value="Unassembled WGS sequence"/>
</dbReference>
<evidence type="ECO:0000313" key="2">
    <source>
        <dbReference type="EMBL" id="MFB9330883.1"/>
    </source>
</evidence>
<dbReference type="Pfam" id="PF24722">
    <property type="entry name" value="DUF7674"/>
    <property type="match status" value="1"/>
</dbReference>
<evidence type="ECO:0000313" key="3">
    <source>
        <dbReference type="Proteomes" id="UP001589747"/>
    </source>
</evidence>
<dbReference type="EMBL" id="JBHMDO010000054">
    <property type="protein sequence ID" value="MFB9330883.1"/>
    <property type="molecule type" value="Genomic_DNA"/>
</dbReference>
<feature type="domain" description="DUF7674" evidence="1">
    <location>
        <begin position="11"/>
        <end position="119"/>
    </location>
</feature>